<accession>A0A1H2PVL3</accession>
<keyword evidence="4 5" id="KW-0694">RNA-binding</keyword>
<reference evidence="8" key="1">
    <citation type="submission" date="2016-09" db="EMBL/GenBank/DDBJ databases">
        <authorList>
            <person name="Varghese N."/>
            <person name="Submissions S."/>
        </authorList>
    </citation>
    <scope>NUCLEOTIDE SEQUENCE [LARGE SCALE GENOMIC DNA]</scope>
    <source>
        <strain evidence="8">JS23</strain>
    </source>
</reference>
<sequence length="247" mass="27075">MSRRSHFPDDAAPSDDLSDDGYGRPSKSQRKRDMHALQEIGDAIAALPKDALKRVPMPEALYDAIREARRITDHEGRRRQMQYVGRVMRTLEQQEVAALQAALAAIRGDSRAETAKLHAVERWRERLLADDAAMTEFLAAHPQADSQQGRTLVRNARREAAAGKPPRYFREIFQWVKAAIDAGNAGATADDGADAFDDDDDDNGAAWTGGRAPTGAARAADATDEVDEADEDDARDAAARLRALRGQ</sequence>
<evidence type="ECO:0000256" key="5">
    <source>
        <dbReference type="HAMAP-Rule" id="MF_00765"/>
    </source>
</evidence>
<dbReference type="InterPro" id="IPR023153">
    <property type="entry name" value="DarP_sf"/>
</dbReference>
<dbReference type="GO" id="GO:0019843">
    <property type="term" value="F:rRNA binding"/>
    <property type="evidence" value="ECO:0007669"/>
    <property type="project" value="UniProtKB-UniRule"/>
</dbReference>
<dbReference type="InterPro" id="IPR006839">
    <property type="entry name" value="DarP"/>
</dbReference>
<comment type="subcellular location">
    <subcellularLocation>
        <location evidence="5">Cytoplasm</location>
    </subcellularLocation>
    <text evidence="5">Associates with late stage pre-50S ribosomal subunits.</text>
</comment>
<feature type="region of interest" description="Disordered" evidence="6">
    <location>
        <begin position="191"/>
        <end position="234"/>
    </location>
</feature>
<dbReference type="NCBIfam" id="NF003593">
    <property type="entry name" value="PRK05255.1-1"/>
    <property type="match status" value="1"/>
</dbReference>
<dbReference type="GO" id="GO:0043022">
    <property type="term" value="F:ribosome binding"/>
    <property type="evidence" value="ECO:0007669"/>
    <property type="project" value="UniProtKB-UniRule"/>
</dbReference>
<dbReference type="SUPFAM" id="SSF158710">
    <property type="entry name" value="PSPTO4464-like"/>
    <property type="match status" value="1"/>
</dbReference>
<dbReference type="CDD" id="cd16331">
    <property type="entry name" value="YjgA-like"/>
    <property type="match status" value="1"/>
</dbReference>
<proteinExistence type="inferred from homology"/>
<dbReference type="EMBL" id="FNLO01000014">
    <property type="protein sequence ID" value="SDV50908.1"/>
    <property type="molecule type" value="Genomic_DNA"/>
</dbReference>
<keyword evidence="3 5" id="KW-0699">rRNA-binding</keyword>
<evidence type="ECO:0000256" key="2">
    <source>
        <dbReference type="ARBA" id="ARBA00022517"/>
    </source>
</evidence>
<dbReference type="PANTHER" id="PTHR38101:SF1">
    <property type="entry name" value="UPF0307 PROTEIN YJGA"/>
    <property type="match status" value="1"/>
</dbReference>
<dbReference type="OrthoDB" id="5293604at2"/>
<dbReference type="GO" id="GO:0005829">
    <property type="term" value="C:cytosol"/>
    <property type="evidence" value="ECO:0007669"/>
    <property type="project" value="TreeGrafter"/>
</dbReference>
<evidence type="ECO:0000256" key="1">
    <source>
        <dbReference type="ARBA" id="ARBA00022490"/>
    </source>
</evidence>
<evidence type="ECO:0000313" key="8">
    <source>
        <dbReference type="Proteomes" id="UP000243719"/>
    </source>
</evidence>
<evidence type="ECO:0000256" key="6">
    <source>
        <dbReference type="SAM" id="MobiDB-lite"/>
    </source>
</evidence>
<feature type="compositionally biased region" description="Acidic residues" evidence="6">
    <location>
        <begin position="191"/>
        <end position="203"/>
    </location>
</feature>
<protein>
    <recommendedName>
        <fullName evidence="5">Dual-action ribosomal maturation protein DarP</fullName>
    </recommendedName>
    <alternativeName>
        <fullName evidence="5">Large ribosomal subunit assembly factor DarP</fullName>
    </alternativeName>
</protein>
<comment type="function">
    <text evidence="5">Member of a network of 50S ribosomal subunit biogenesis factors which assembles along the 30S-50S interface, preventing incorrect 23S rRNA structures from forming. Promotes peptidyl transferase center (PTC) maturation.</text>
</comment>
<feature type="compositionally biased region" description="Acidic residues" evidence="6">
    <location>
        <begin position="222"/>
        <end position="234"/>
    </location>
</feature>
<evidence type="ECO:0000256" key="3">
    <source>
        <dbReference type="ARBA" id="ARBA00022730"/>
    </source>
</evidence>
<feature type="compositionally biased region" description="Low complexity" evidence="6">
    <location>
        <begin position="204"/>
        <end position="220"/>
    </location>
</feature>
<evidence type="ECO:0000256" key="4">
    <source>
        <dbReference type="ARBA" id="ARBA00022884"/>
    </source>
</evidence>
<keyword evidence="1 5" id="KW-0963">Cytoplasm</keyword>
<dbReference type="HAMAP" id="MF_00765">
    <property type="entry name" value="DarP"/>
    <property type="match status" value="1"/>
</dbReference>
<name>A0A1H2PVL3_9BURK</name>
<evidence type="ECO:0000313" key="7">
    <source>
        <dbReference type="EMBL" id="SDV50908.1"/>
    </source>
</evidence>
<dbReference type="PANTHER" id="PTHR38101">
    <property type="entry name" value="UPF0307 PROTEIN YJGA"/>
    <property type="match status" value="1"/>
</dbReference>
<dbReference type="Gene3D" id="1.10.60.30">
    <property type="entry name" value="PSPTO4464-like domains"/>
    <property type="match status" value="2"/>
</dbReference>
<dbReference type="AlphaFoldDB" id="A0A1H2PVL3"/>
<dbReference type="STRING" id="1770053.SAMN05216551_11417"/>
<gene>
    <name evidence="5" type="primary">darP</name>
    <name evidence="7" type="ORF">SAMN05216551_11417</name>
</gene>
<keyword evidence="8" id="KW-1185">Reference proteome</keyword>
<comment type="similarity">
    <text evidence="5">Belongs to the DarP family.</text>
</comment>
<dbReference type="GO" id="GO:1902626">
    <property type="term" value="P:assembly of large subunit precursor of preribosome"/>
    <property type="evidence" value="ECO:0007669"/>
    <property type="project" value="UniProtKB-UniRule"/>
</dbReference>
<dbReference type="Proteomes" id="UP000243719">
    <property type="component" value="Unassembled WGS sequence"/>
</dbReference>
<feature type="region of interest" description="Disordered" evidence="6">
    <location>
        <begin position="1"/>
        <end position="34"/>
    </location>
</feature>
<keyword evidence="2 5" id="KW-0690">Ribosome biogenesis</keyword>
<dbReference type="Pfam" id="PF04751">
    <property type="entry name" value="DarP"/>
    <property type="match status" value="1"/>
</dbReference>
<organism evidence="7 8">
    <name type="scientific">Chitinasiproducens palmae</name>
    <dbReference type="NCBI Taxonomy" id="1770053"/>
    <lineage>
        <taxon>Bacteria</taxon>
        <taxon>Pseudomonadati</taxon>
        <taxon>Pseudomonadota</taxon>
        <taxon>Betaproteobacteria</taxon>
        <taxon>Burkholderiales</taxon>
        <taxon>Burkholderiaceae</taxon>
        <taxon>Chitinasiproducens</taxon>
    </lineage>
</organism>